<evidence type="ECO:0000256" key="1">
    <source>
        <dbReference type="SAM" id="Phobius"/>
    </source>
</evidence>
<feature type="transmembrane region" description="Helical" evidence="1">
    <location>
        <begin position="25"/>
        <end position="43"/>
    </location>
</feature>
<feature type="domain" description="Flavinylation-associated cytochrome" evidence="2">
    <location>
        <begin position="24"/>
        <end position="68"/>
    </location>
</feature>
<dbReference type="RefSeq" id="WP_021130894.1">
    <property type="nucleotide sequence ID" value="NZ_AQPH01000005.1"/>
</dbReference>
<keyword evidence="1" id="KW-1133">Transmembrane helix</keyword>
<feature type="transmembrane region" description="Helical" evidence="1">
    <location>
        <begin position="82"/>
        <end position="100"/>
    </location>
</feature>
<dbReference type="eggNOG" id="ENOG5032VUS">
    <property type="taxonomic scope" value="Bacteria"/>
</dbReference>
<feature type="transmembrane region" description="Helical" evidence="1">
    <location>
        <begin position="49"/>
        <end position="66"/>
    </location>
</feature>
<dbReference type="Proteomes" id="UP000015350">
    <property type="component" value="Unassembled WGS sequence"/>
</dbReference>
<proteinExistence type="predicted"/>
<comment type="caution">
    <text evidence="3">The sequence shown here is derived from an EMBL/GenBank/DDBJ whole genome shotgun (WGS) entry which is preliminary data.</text>
</comment>
<sequence length="182" mass="19515">MVQSPPPSAGFDSVLRRYVTQSTSAVGLIVGITGLMLFFHLARGPVESAHEWLGLLFVVIALLHVVRHRRSFAVMLRERRQQVLFAVAALGFAAFLLAPSNGPNPRHRLIDLAMEAPLARLAPVVGIVPEEAERRLTAAGIAVPNTEQSLAGIAAFNHVEPGHLLGLVLGAPPEPHPALTEE</sequence>
<organism evidence="3 4">
    <name type="scientific">Magnetospirillum fulvum MGU-K5</name>
    <dbReference type="NCBI Taxonomy" id="1316936"/>
    <lineage>
        <taxon>Bacteria</taxon>
        <taxon>Pseudomonadati</taxon>
        <taxon>Pseudomonadota</taxon>
        <taxon>Alphaproteobacteria</taxon>
        <taxon>Rhodospirillales</taxon>
        <taxon>Rhodospirillaceae</taxon>
        <taxon>Magnetospirillum</taxon>
    </lineage>
</organism>
<dbReference type="STRING" id="1316936.K678_02553"/>
<name>S9SGB2_MAGFU</name>
<evidence type="ECO:0000313" key="3">
    <source>
        <dbReference type="EMBL" id="EPY03108.1"/>
    </source>
</evidence>
<keyword evidence="1" id="KW-0472">Membrane</keyword>
<gene>
    <name evidence="3" type="ORF">K678_02553</name>
</gene>
<reference evidence="3 4" key="1">
    <citation type="submission" date="2013-04" db="EMBL/GenBank/DDBJ databases">
        <authorList>
            <person name="Kuznetsov B."/>
            <person name="Ivanovsky R."/>
        </authorList>
    </citation>
    <scope>NUCLEOTIDE SEQUENCE [LARGE SCALE GENOMIC DNA]</scope>
    <source>
        <strain evidence="3 4">MGU-K5</strain>
    </source>
</reference>
<protein>
    <recommendedName>
        <fullName evidence="2">Flavinylation-associated cytochrome domain-containing protein</fullName>
    </recommendedName>
</protein>
<evidence type="ECO:0000259" key="2">
    <source>
        <dbReference type="Pfam" id="PF14358"/>
    </source>
</evidence>
<evidence type="ECO:0000313" key="4">
    <source>
        <dbReference type="Proteomes" id="UP000015350"/>
    </source>
</evidence>
<dbReference type="OrthoDB" id="5363112at2"/>
<dbReference type="AlphaFoldDB" id="S9SGB2"/>
<dbReference type="EMBL" id="AQPH01000005">
    <property type="protein sequence ID" value="EPY03108.1"/>
    <property type="molecule type" value="Genomic_DNA"/>
</dbReference>
<keyword evidence="1" id="KW-0812">Transmembrane</keyword>
<dbReference type="InterPro" id="IPR025517">
    <property type="entry name" value="DUF4405"/>
</dbReference>
<accession>S9SGB2</accession>
<dbReference type="Pfam" id="PF14358">
    <property type="entry name" value="DUF4405"/>
    <property type="match status" value="1"/>
</dbReference>